<keyword evidence="2" id="KW-1185">Reference proteome</keyword>
<comment type="caution">
    <text evidence="1">The sequence shown here is derived from an EMBL/GenBank/DDBJ whole genome shotgun (WGS) entry which is preliminary data.</text>
</comment>
<evidence type="ECO:0000313" key="2">
    <source>
        <dbReference type="Proteomes" id="UP000193689"/>
    </source>
</evidence>
<protein>
    <submittedName>
        <fullName evidence="1">Uncharacterized protein</fullName>
    </submittedName>
</protein>
<name>A0A1Y2DTU1_9PEZI</name>
<gene>
    <name evidence="1" type="ORF">BCR38DRAFT_242695</name>
</gene>
<dbReference type="InParanoid" id="A0A1Y2DTU1"/>
<reference evidence="1 2" key="1">
    <citation type="submission" date="2016-07" db="EMBL/GenBank/DDBJ databases">
        <title>Pervasive Adenine N6-methylation of Active Genes in Fungi.</title>
        <authorList>
            <consortium name="DOE Joint Genome Institute"/>
            <person name="Mondo S.J."/>
            <person name="Dannebaum R.O."/>
            <person name="Kuo R.C."/>
            <person name="Labutti K."/>
            <person name="Haridas S."/>
            <person name="Kuo A."/>
            <person name="Salamov A."/>
            <person name="Ahrendt S.R."/>
            <person name="Lipzen A."/>
            <person name="Sullivan W."/>
            <person name="Andreopoulos W.B."/>
            <person name="Clum A."/>
            <person name="Lindquist E."/>
            <person name="Daum C."/>
            <person name="Ramamoorthy G.K."/>
            <person name="Gryganskyi A."/>
            <person name="Culley D."/>
            <person name="Magnuson J.K."/>
            <person name="James T.Y."/>
            <person name="O'Malley M.A."/>
            <person name="Stajich J.E."/>
            <person name="Spatafora J.W."/>
            <person name="Visel A."/>
            <person name="Grigoriev I.V."/>
        </authorList>
    </citation>
    <scope>NUCLEOTIDE SEQUENCE [LARGE SCALE GENOMIC DNA]</scope>
    <source>
        <strain evidence="1 2">CBS 129021</strain>
    </source>
</reference>
<dbReference type="RefSeq" id="XP_040714392.1">
    <property type="nucleotide sequence ID" value="XM_040854404.1"/>
</dbReference>
<dbReference type="EMBL" id="MCFJ01000009">
    <property type="protein sequence ID" value="ORY62556.1"/>
    <property type="molecule type" value="Genomic_DNA"/>
</dbReference>
<dbReference type="Proteomes" id="UP000193689">
    <property type="component" value="Unassembled WGS sequence"/>
</dbReference>
<dbReference type="OrthoDB" id="446368at2759"/>
<dbReference type="AlphaFoldDB" id="A0A1Y2DTU1"/>
<sequence>MLILLCILRGSTRPGLKVRGNRCATQSTRRGTVLEPISRCGSTRERRTFFVINWILVFFVSRTRNLDVNRGTLPRVAALKTAMADVCCAAWMHIHNMQCQPMAANSLSRSTFGAAFPLWGKWICERLGKLWTAIVPAFLNMVNMPSRIVCSGAVDS</sequence>
<dbReference type="GeneID" id="63770616"/>
<accession>A0A1Y2DTU1</accession>
<evidence type="ECO:0000313" key="1">
    <source>
        <dbReference type="EMBL" id="ORY62556.1"/>
    </source>
</evidence>
<proteinExistence type="predicted"/>
<organism evidence="1 2">
    <name type="scientific">Pseudomassariella vexata</name>
    <dbReference type="NCBI Taxonomy" id="1141098"/>
    <lineage>
        <taxon>Eukaryota</taxon>
        <taxon>Fungi</taxon>
        <taxon>Dikarya</taxon>
        <taxon>Ascomycota</taxon>
        <taxon>Pezizomycotina</taxon>
        <taxon>Sordariomycetes</taxon>
        <taxon>Xylariomycetidae</taxon>
        <taxon>Amphisphaeriales</taxon>
        <taxon>Pseudomassariaceae</taxon>
        <taxon>Pseudomassariella</taxon>
    </lineage>
</organism>